<feature type="transmembrane region" description="Helical" evidence="22">
    <location>
        <begin position="1281"/>
        <end position="1299"/>
    </location>
</feature>
<dbReference type="SMART" id="SM00577">
    <property type="entry name" value="CPDc"/>
    <property type="match status" value="1"/>
</dbReference>
<dbReference type="InterPro" id="IPR012999">
    <property type="entry name" value="Pyr_OxRdtase_I_AS"/>
</dbReference>
<dbReference type="STRING" id="554055.A0A2P6V675"/>
<keyword evidence="10" id="KW-0653">Protein transport</keyword>
<evidence type="ECO:0000256" key="1">
    <source>
        <dbReference type="ARBA" id="ARBA00001974"/>
    </source>
</evidence>
<dbReference type="GO" id="GO:0006103">
    <property type="term" value="P:2-oxoglutarate metabolic process"/>
    <property type="evidence" value="ECO:0007669"/>
    <property type="project" value="TreeGrafter"/>
</dbReference>
<keyword evidence="6 20" id="KW-0285">Flavoprotein</keyword>
<keyword evidence="18" id="KW-1015">Disulfide bond</keyword>
<dbReference type="InterPro" id="IPR004274">
    <property type="entry name" value="FCP1_dom"/>
</dbReference>
<dbReference type="InterPro" id="IPR023214">
    <property type="entry name" value="HAD_sf"/>
</dbReference>
<feature type="domain" description="FCP1 homology" evidence="23">
    <location>
        <begin position="190"/>
        <end position="332"/>
    </location>
</feature>
<dbReference type="OrthoDB" id="361797at2759"/>
<dbReference type="InterPro" id="IPR016156">
    <property type="entry name" value="FAD/NAD-linked_Rdtase_dimer_sf"/>
</dbReference>
<accession>A0A2P6V675</accession>
<feature type="transmembrane region" description="Helical" evidence="22">
    <location>
        <begin position="1206"/>
        <end position="1224"/>
    </location>
</feature>
<dbReference type="Pfam" id="PF02852">
    <property type="entry name" value="Pyr_redox_dim"/>
    <property type="match status" value="1"/>
</dbReference>
<evidence type="ECO:0000256" key="11">
    <source>
        <dbReference type="ARBA" id="ARBA00022946"/>
    </source>
</evidence>
<dbReference type="PROSITE" id="PS50969">
    <property type="entry name" value="FCP1"/>
    <property type="match status" value="1"/>
</dbReference>
<proteinExistence type="inferred from homology"/>
<dbReference type="GO" id="GO:0050660">
    <property type="term" value="F:flavin adenine dinucleotide binding"/>
    <property type="evidence" value="ECO:0007669"/>
    <property type="project" value="TreeGrafter"/>
</dbReference>
<gene>
    <name evidence="24" type="ORF">C2E20_6828</name>
</gene>
<evidence type="ECO:0000256" key="6">
    <source>
        <dbReference type="ARBA" id="ARBA00022630"/>
    </source>
</evidence>
<dbReference type="FunFam" id="3.40.50.1000:FF:000019">
    <property type="entry name" value="Mitochondrial import inner membrane translocase subunit TIM50"/>
    <property type="match status" value="1"/>
</dbReference>
<evidence type="ECO:0000256" key="20">
    <source>
        <dbReference type="RuleBase" id="RU003691"/>
    </source>
</evidence>
<dbReference type="GO" id="GO:0005743">
    <property type="term" value="C:mitochondrial inner membrane"/>
    <property type="evidence" value="ECO:0007669"/>
    <property type="project" value="UniProtKB-SubCell"/>
</dbReference>
<dbReference type="PANTHER" id="PTHR22912:SF151">
    <property type="entry name" value="DIHYDROLIPOYL DEHYDROGENASE, MITOCHONDRIAL"/>
    <property type="match status" value="1"/>
</dbReference>
<keyword evidence="7 22" id="KW-0812">Transmembrane</keyword>
<evidence type="ECO:0000259" key="23">
    <source>
        <dbReference type="PROSITE" id="PS50969"/>
    </source>
</evidence>
<evidence type="ECO:0000256" key="2">
    <source>
        <dbReference type="ARBA" id="ARBA00004434"/>
    </source>
</evidence>
<keyword evidence="9 20" id="KW-0274">FAD</keyword>
<keyword evidence="13 20" id="KW-0560">Oxidoreductase</keyword>
<dbReference type="SUPFAM" id="SSF55424">
    <property type="entry name" value="FAD/NAD-linked reductases, dimerisation (C-terminal) domain"/>
    <property type="match status" value="1"/>
</dbReference>
<sequence>MLRQAVAGWRSVQRRAADDARAKLQRAFSDAPPPGSRSRLNALTEESETAHKLFDNARLPPELTEAAAAGGGTAQAAGGAAGVAAADAAALEALESSAVGRAFSVLGNVLFFGGVAAASFFGYYTYSYNCDQLDRMVAETESKAENTFVGSSVWVPVMRWYSEQRRHLEGEMKKYADPPSDRLLPDLPPNAHHIKTLVLDLDDVLVHSDWTRGRGWRTFKRPGVEDFIKSMAQYYELVVYTSQLPTYADPILDRLDPQRLIQYRLYRDSTQYVNGRHVRDLSKLNRDMRQVMFITADKDAYQLQPENAVKLSKEWKEGDTMLLDLLPFLEAVVRTQVPDVRDVVKSYDGQDIPTAFRERMKRVQESQAARQQTGKGFLGGRARRAARLGFAPRIAGQRIAAASAKPSRPSAVPAARRVARAQASGKNGAPGAASSSSSGEYDYDLIIIGCGVGGHGAALHAVECGLKVAIVEGHEIGGTCVNRGCVPSKALLAASNEVRKLRNDHHHKTLGIQLAGAATFDRQAIADHAINLAATVQTNLQRSLESLGVTILRGQAKLTGSHSITYGLPGRVDVGGSATARDIIISTGSVPFVPGGIEVDGKTVFTSDHALKMEWLPNWIAIIGSGYIGLEFSDVYTALGCEVTFVEALPNIMPGFDKEIAKLAQRLLINSRPIDFHTNVIASKVTPGVPGVKPVKIELTDFTTKEVVDELEVDACLVATGRAPYTNGLNLPAVNVATDRRGFVPVNDKMEVLDKDGKVVPHLYCIGDANGKYMLAHAASAQGIAAVECICGRERAVNHLAVPAACFTHPEVSFVGLTEDAVHEKAEKEGWADKLGVSKTYYKANSKSLAELESDGMAKLMYRKDTGQIFGVHMIGLHSADNIHEFSNAMNMGMTLRDLKFNVHAHPTVAEVNEELIRHAVLENVGSVKPAAAKQPVAALSHSLGRRDVATARSQAALNLTACLALGGATAAALLAGRRQLLGLLRLEPALLAEALLFWTLLAAVMPCTLANLAVSGILQAAAAAAAGSSAPTEAEPAAAAAAAAAGGEGSGAVEADMLAPLLAAECSTAAGGAPTQPGGSQPRRWQRLASLQAELLAALSWHHVSALTRDAANVAARALVVQGSTFLTAVAAARLGAAPLAAHHIATTLWVLPCHLIAGLQTAALVLGGRLAGTALARGGDGLPDVLHSEEVSPRRLWRRLVRRLVLFSACLGTAVAACYLAAQRPLIVLFTSDADVAGQLATPVWPAMCLLVLLFAPTMTLTGLIFAAQLFAYMRCLQLLGFGLVFCPALWAATALAPGSLPALWAAKLAFYVWQLAAEAAGVASTY</sequence>
<dbReference type="PRINTS" id="PR00368">
    <property type="entry name" value="FADPNR"/>
</dbReference>
<evidence type="ECO:0000256" key="12">
    <source>
        <dbReference type="ARBA" id="ARBA00022989"/>
    </source>
</evidence>
<dbReference type="Gene3D" id="3.30.390.30">
    <property type="match status" value="1"/>
</dbReference>
<keyword evidence="8" id="KW-0999">Mitochondrion inner membrane</keyword>
<dbReference type="SUPFAM" id="SSF56784">
    <property type="entry name" value="HAD-like"/>
    <property type="match status" value="1"/>
</dbReference>
<evidence type="ECO:0000256" key="14">
    <source>
        <dbReference type="ARBA" id="ARBA00023010"/>
    </source>
</evidence>
<evidence type="ECO:0000256" key="5">
    <source>
        <dbReference type="ARBA" id="ARBA00022448"/>
    </source>
</evidence>
<evidence type="ECO:0000256" key="16">
    <source>
        <dbReference type="ARBA" id="ARBA00023128"/>
    </source>
</evidence>
<protein>
    <submittedName>
        <fullName evidence="24">Dihydrolipoyl dehydrogenase</fullName>
    </submittedName>
</protein>
<dbReference type="Gene3D" id="3.40.50.1000">
    <property type="entry name" value="HAD superfamily/HAD-like"/>
    <property type="match status" value="1"/>
</dbReference>
<dbReference type="Proteomes" id="UP000239649">
    <property type="component" value="Unassembled WGS sequence"/>
</dbReference>
<evidence type="ECO:0000256" key="18">
    <source>
        <dbReference type="ARBA" id="ARBA00023157"/>
    </source>
</evidence>
<dbReference type="FunFam" id="3.30.390.30:FF:000001">
    <property type="entry name" value="Dihydrolipoyl dehydrogenase"/>
    <property type="match status" value="1"/>
</dbReference>
<dbReference type="PRINTS" id="PR00411">
    <property type="entry name" value="PNDRDTASEI"/>
</dbReference>
<comment type="similarity">
    <text evidence="3">Belongs to the TIM50 family.</text>
</comment>
<evidence type="ECO:0000256" key="9">
    <source>
        <dbReference type="ARBA" id="ARBA00022827"/>
    </source>
</evidence>
<evidence type="ECO:0000256" key="8">
    <source>
        <dbReference type="ARBA" id="ARBA00022792"/>
    </source>
</evidence>
<comment type="subcellular location">
    <subcellularLocation>
        <location evidence="2">Mitochondrion inner membrane</location>
        <topology evidence="2">Single-pass membrane protein</topology>
    </subcellularLocation>
</comment>
<dbReference type="SUPFAM" id="SSF51905">
    <property type="entry name" value="FAD/NAD(P)-binding domain"/>
    <property type="match status" value="1"/>
</dbReference>
<evidence type="ECO:0000256" key="10">
    <source>
        <dbReference type="ARBA" id="ARBA00022927"/>
    </source>
</evidence>
<keyword evidence="5" id="KW-0813">Transport</keyword>
<dbReference type="InterPro" id="IPR004099">
    <property type="entry name" value="Pyr_nucl-diS_OxRdtase_dimer"/>
</dbReference>
<evidence type="ECO:0000256" key="15">
    <source>
        <dbReference type="ARBA" id="ARBA00023027"/>
    </source>
</evidence>
<comment type="cofactor">
    <cofactor evidence="1">
        <name>FAD</name>
        <dbReference type="ChEBI" id="CHEBI:57692"/>
    </cofactor>
</comment>
<comment type="similarity">
    <text evidence="4 20">Belongs to the class-I pyridine nucleotide-disulfide oxidoreductase family.</text>
</comment>
<keyword evidence="19 20" id="KW-0676">Redox-active center</keyword>
<dbReference type="InterPro" id="IPR050151">
    <property type="entry name" value="Class-I_Pyr_Nuc-Dis_Oxidored"/>
</dbReference>
<feature type="region of interest" description="Disordered" evidence="21">
    <location>
        <begin position="401"/>
        <end position="438"/>
    </location>
</feature>
<dbReference type="PROSITE" id="PS00076">
    <property type="entry name" value="PYRIDINE_REDOX_1"/>
    <property type="match status" value="1"/>
</dbReference>
<dbReference type="Gene3D" id="3.50.50.60">
    <property type="entry name" value="FAD/NAD(P)-binding domain"/>
    <property type="match status" value="2"/>
</dbReference>
<dbReference type="EMBL" id="LHPF02000025">
    <property type="protein sequence ID" value="PSC69589.1"/>
    <property type="molecule type" value="Genomic_DNA"/>
</dbReference>
<dbReference type="CDD" id="cd07521">
    <property type="entry name" value="HAD_FCP1-like"/>
    <property type="match status" value="1"/>
</dbReference>
<evidence type="ECO:0000256" key="21">
    <source>
        <dbReference type="SAM" id="MobiDB-lite"/>
    </source>
</evidence>
<keyword evidence="12 22" id="KW-1133">Transmembrane helix</keyword>
<keyword evidence="17 22" id="KW-0472">Membrane</keyword>
<evidence type="ECO:0000256" key="22">
    <source>
        <dbReference type="SAM" id="Phobius"/>
    </source>
</evidence>
<dbReference type="GO" id="GO:0015031">
    <property type="term" value="P:protein transport"/>
    <property type="evidence" value="ECO:0007669"/>
    <property type="project" value="UniProtKB-KW"/>
</dbReference>
<keyword evidence="14" id="KW-0811">Translocation</keyword>
<organism evidence="24 25">
    <name type="scientific">Micractinium conductrix</name>
    <dbReference type="NCBI Taxonomy" id="554055"/>
    <lineage>
        <taxon>Eukaryota</taxon>
        <taxon>Viridiplantae</taxon>
        <taxon>Chlorophyta</taxon>
        <taxon>core chlorophytes</taxon>
        <taxon>Trebouxiophyceae</taxon>
        <taxon>Chlorellales</taxon>
        <taxon>Chlorellaceae</taxon>
        <taxon>Chlorella clade</taxon>
        <taxon>Micractinium</taxon>
    </lineage>
</organism>
<reference evidence="24 25" key="1">
    <citation type="journal article" date="2018" name="Plant J.">
        <title>Genome sequences of Chlorella sorokiniana UTEX 1602 and Micractinium conductrix SAG 241.80: implications to maltose excretion by a green alga.</title>
        <authorList>
            <person name="Arriola M.B."/>
            <person name="Velmurugan N."/>
            <person name="Zhang Y."/>
            <person name="Plunkett M.H."/>
            <person name="Hondzo H."/>
            <person name="Barney B.M."/>
        </authorList>
    </citation>
    <scope>NUCLEOTIDE SEQUENCE [LARGE SCALE GENOMIC DNA]</scope>
    <source>
        <strain evidence="24 25">SAG 241.80</strain>
    </source>
</reference>
<keyword evidence="11" id="KW-0809">Transit peptide</keyword>
<dbReference type="GO" id="GO:0045252">
    <property type="term" value="C:oxoglutarate dehydrogenase complex"/>
    <property type="evidence" value="ECO:0007669"/>
    <property type="project" value="TreeGrafter"/>
</dbReference>
<evidence type="ECO:0000256" key="4">
    <source>
        <dbReference type="ARBA" id="ARBA00007532"/>
    </source>
</evidence>
<evidence type="ECO:0000313" key="24">
    <source>
        <dbReference type="EMBL" id="PSC69589.1"/>
    </source>
</evidence>
<dbReference type="GO" id="GO:0004148">
    <property type="term" value="F:dihydrolipoyl dehydrogenase (NADH) activity"/>
    <property type="evidence" value="ECO:0007669"/>
    <property type="project" value="TreeGrafter"/>
</dbReference>
<evidence type="ECO:0000256" key="3">
    <source>
        <dbReference type="ARBA" id="ARBA00006344"/>
    </source>
</evidence>
<dbReference type="InterPro" id="IPR023753">
    <property type="entry name" value="FAD/NAD-binding_dom"/>
</dbReference>
<evidence type="ECO:0000256" key="13">
    <source>
        <dbReference type="ARBA" id="ARBA00023002"/>
    </source>
</evidence>
<keyword evidence="16" id="KW-0496">Mitochondrion</keyword>
<dbReference type="InterPro" id="IPR036412">
    <property type="entry name" value="HAD-like_sf"/>
</dbReference>
<dbReference type="PANTHER" id="PTHR22912">
    <property type="entry name" value="DISULFIDE OXIDOREDUCTASE"/>
    <property type="match status" value="1"/>
</dbReference>
<dbReference type="Pfam" id="PF07992">
    <property type="entry name" value="Pyr_redox_2"/>
    <property type="match status" value="1"/>
</dbReference>
<evidence type="ECO:0000256" key="19">
    <source>
        <dbReference type="ARBA" id="ARBA00023284"/>
    </source>
</evidence>
<keyword evidence="25" id="KW-1185">Reference proteome</keyword>
<feature type="transmembrane region" description="Helical" evidence="22">
    <location>
        <begin position="996"/>
        <end position="1015"/>
    </location>
</feature>
<evidence type="ECO:0000256" key="17">
    <source>
        <dbReference type="ARBA" id="ARBA00023136"/>
    </source>
</evidence>
<dbReference type="Pfam" id="PF03031">
    <property type="entry name" value="NIF"/>
    <property type="match status" value="1"/>
</dbReference>
<keyword evidence="15" id="KW-0520">NAD</keyword>
<feature type="transmembrane region" description="Helical" evidence="22">
    <location>
        <begin position="1244"/>
        <end position="1269"/>
    </location>
</feature>
<evidence type="ECO:0000256" key="7">
    <source>
        <dbReference type="ARBA" id="ARBA00022692"/>
    </source>
</evidence>
<evidence type="ECO:0000313" key="25">
    <source>
        <dbReference type="Proteomes" id="UP000239649"/>
    </source>
</evidence>
<feature type="transmembrane region" description="Helical" evidence="22">
    <location>
        <begin position="105"/>
        <end position="126"/>
    </location>
</feature>
<comment type="caution">
    <text evidence="24">The sequence shown here is derived from an EMBL/GenBank/DDBJ whole genome shotgun (WGS) entry which is preliminary data.</text>
</comment>
<dbReference type="InterPro" id="IPR036188">
    <property type="entry name" value="FAD/NAD-bd_sf"/>
</dbReference>
<name>A0A2P6V675_9CHLO</name>